<feature type="domain" description="SD-repeat containing protein B" evidence="7">
    <location>
        <begin position="794"/>
        <end position="872"/>
    </location>
</feature>
<feature type="domain" description="SD-repeat containing protein B" evidence="7">
    <location>
        <begin position="681"/>
        <end position="762"/>
    </location>
</feature>
<protein>
    <recommendedName>
        <fullName evidence="11">DUF11 domain-containing protein</fullName>
    </recommendedName>
</protein>
<evidence type="ECO:0000256" key="1">
    <source>
        <dbReference type="ARBA" id="ARBA00004613"/>
    </source>
</evidence>
<organism evidence="9 10">
    <name type="scientific">Nocardioides dubius</name>
    <dbReference type="NCBI Taxonomy" id="317019"/>
    <lineage>
        <taxon>Bacteria</taxon>
        <taxon>Bacillati</taxon>
        <taxon>Actinomycetota</taxon>
        <taxon>Actinomycetes</taxon>
        <taxon>Propionibacteriales</taxon>
        <taxon>Nocardioidaceae</taxon>
        <taxon>Nocardioides</taxon>
    </lineage>
</organism>
<evidence type="ECO:0000256" key="2">
    <source>
        <dbReference type="ARBA" id="ARBA00022525"/>
    </source>
</evidence>
<gene>
    <name evidence="9" type="ORF">GCM10009668_20580</name>
</gene>
<keyword evidence="5" id="KW-0812">Transmembrane</keyword>
<evidence type="ECO:0000313" key="10">
    <source>
        <dbReference type="Proteomes" id="UP001501581"/>
    </source>
</evidence>
<feature type="transmembrane region" description="Helical" evidence="5">
    <location>
        <begin position="1220"/>
        <end position="1238"/>
    </location>
</feature>
<evidence type="ECO:0000259" key="8">
    <source>
        <dbReference type="Pfam" id="PF24346"/>
    </source>
</evidence>
<dbReference type="Proteomes" id="UP001501581">
    <property type="component" value="Unassembled WGS sequence"/>
</dbReference>
<feature type="domain" description="SD-repeat containing protein B" evidence="7">
    <location>
        <begin position="909"/>
        <end position="1017"/>
    </location>
</feature>
<dbReference type="InterPro" id="IPR001434">
    <property type="entry name" value="OmcB-like_DUF11"/>
</dbReference>
<dbReference type="InterPro" id="IPR051417">
    <property type="entry name" value="SDr/BOS_complex"/>
</dbReference>
<dbReference type="InterPro" id="IPR013783">
    <property type="entry name" value="Ig-like_fold"/>
</dbReference>
<evidence type="ECO:0000256" key="4">
    <source>
        <dbReference type="SAM" id="MobiDB-lite"/>
    </source>
</evidence>
<comment type="caution">
    <text evidence="9">The sequence shown here is derived from an EMBL/GenBank/DDBJ whole genome shotgun (WGS) entry which is preliminary data.</text>
</comment>
<dbReference type="PANTHER" id="PTHR23303">
    <property type="entry name" value="CARBOXYPEPTIDASE REGULATORY REGION-CONTAINING"/>
    <property type="match status" value="1"/>
</dbReference>
<evidence type="ECO:0000256" key="3">
    <source>
        <dbReference type="ARBA" id="ARBA00022729"/>
    </source>
</evidence>
<dbReference type="EMBL" id="BAAALG010000008">
    <property type="protein sequence ID" value="GAA1102033.1"/>
    <property type="molecule type" value="Genomic_DNA"/>
</dbReference>
<feature type="domain" description="SD-repeat containing protein B" evidence="7">
    <location>
        <begin position="572"/>
        <end position="657"/>
    </location>
</feature>
<evidence type="ECO:0000313" key="9">
    <source>
        <dbReference type="EMBL" id="GAA1102033.1"/>
    </source>
</evidence>
<feature type="region of interest" description="Disordered" evidence="4">
    <location>
        <begin position="1175"/>
        <end position="1218"/>
    </location>
</feature>
<keyword evidence="3" id="KW-0732">Signal</keyword>
<dbReference type="Pfam" id="PF24346">
    <property type="entry name" value="DUF7507"/>
    <property type="match status" value="1"/>
</dbReference>
<name>A0ABN1TTI4_9ACTN</name>
<reference evidence="9 10" key="1">
    <citation type="journal article" date="2019" name="Int. J. Syst. Evol. Microbiol.">
        <title>The Global Catalogue of Microorganisms (GCM) 10K type strain sequencing project: providing services to taxonomists for standard genome sequencing and annotation.</title>
        <authorList>
            <consortium name="The Broad Institute Genomics Platform"/>
            <consortium name="The Broad Institute Genome Sequencing Center for Infectious Disease"/>
            <person name="Wu L."/>
            <person name="Ma J."/>
        </authorList>
    </citation>
    <scope>NUCLEOTIDE SEQUENCE [LARGE SCALE GENOMIC DNA]</scope>
    <source>
        <strain evidence="9 10">JCM 13008</strain>
    </source>
</reference>
<evidence type="ECO:0000256" key="5">
    <source>
        <dbReference type="SAM" id="Phobius"/>
    </source>
</evidence>
<dbReference type="Pfam" id="PF17210">
    <property type="entry name" value="SdrD_B"/>
    <property type="match status" value="4"/>
</dbReference>
<keyword evidence="5" id="KW-0472">Membrane</keyword>
<accession>A0ABN1TTI4</accession>
<dbReference type="RefSeq" id="WP_343994024.1">
    <property type="nucleotide sequence ID" value="NZ_BAAALG010000008.1"/>
</dbReference>
<dbReference type="NCBIfam" id="TIGR01451">
    <property type="entry name" value="B_ant_repeat"/>
    <property type="match status" value="2"/>
</dbReference>
<feature type="domain" description="DUF7507" evidence="8">
    <location>
        <begin position="472"/>
        <end position="555"/>
    </location>
</feature>
<sequence length="1247" mass="124468">MLVALTAPAPAQAAVVRPFALNYNEAVYGDFILAGNGNQACPSLTSPVDPFGEPIATCAQTQAGTYAAATGINDSYYMRWADVDASAATYNSSQATITIPDGARVAFARLSWSGDTGTIRLADGTISTSPGCNTRQFLAGAGTAVLPSGTPESTSTRLTVGAGATTTVAPQVISRDALANVPNSQPQFYAAQATVTNQFASAPTGEPLTITLGNVWSPQGFGCYSGWSLAVVYSYAGPTAQAPQKKRVVLYDGHVRQSSVDPTTTVSVTGFRAAAGGSRVGVTGYEGDANISGDQFLINGTSVAEPATAATTNFFDGRADHGTSPAVPRNLSVDAKSMAAPIAPGATSATLAVTTAGDTFLATGLVLSVPVASLTLTTVPSPAGPYREGDPIDYTITVGSPDVAVSGVVVDSPIAACDRTLGSIAAGADASYTCTADAPADDADVVNTASAQSSFGETLTASSATEIDVVHPAVEITKSVDKSSYQAGETITFTIVVENAGDVPLTDIQVTDAITPACNAVTASLAIGASYNYTCSATAPVLGNSNTASVTATSSVGTVDDSSTVAVPTVGSIGGRVFADRNGNGQLDTGDTGISGVTLTLVGAAAPTRVTTSGPNGGYTFDNVAAGTYTLTESQPAAYDDGIDTPGSNAVFDGNDSMVVTLTDGQSSAGNLFAERPTSSLAGVVFIDRDRDGAQQPSEPGLRSVTMLLNGQDTDGNAVTLSTVSDPATGEYDFANLRAGTYEIAQMQPTGYGDGSTAAGTAGGSATTNAISAINLAARTAGTGYLFGETVGSLAGTVYADDDRNGARDPGESGIGGVTVTLTGTDPSGSITPIQATTGSNGSYRFDDLLAGSYTITETPPSGYREGAPTLGTAGGTVASSTVISGIDLDPAERATDYLFGLERGTLAGSVWADGDGDGVRDAGENGVEDVTVNLYAATPSAPATSVSDAGTPVATMLTDADGDYSFGDLAPGSYQVGVELAAGQALTVPGRGDAQSGSDVDWISALSGELVLTFASDATAHLRDIDAGLIARADDLAVDLQLQQGAAKAAGSARLKAGSGVKVGDTVGLTATVTNRGASPAVGVRLTVTLPSGLRPDTAEGDDWTCTTTGQSAECLSAEPVLPGAALPTVTLKGTAVSAGTGSISAVVAFTDGSTDVSQGNNVDGAALTIAAAPVAPTDPDDETDPSDPSDPGDETDETDDPSPSGSDALPDAGAPATLRPAIGAGLLLLAAGLLVMRRRRLAAAR</sequence>
<feature type="domain" description="DUF11" evidence="6">
    <location>
        <begin position="1062"/>
        <end position="1167"/>
    </location>
</feature>
<dbReference type="SUPFAM" id="SSF117074">
    <property type="entry name" value="Hypothetical protein PA1324"/>
    <property type="match status" value="4"/>
</dbReference>
<keyword evidence="5" id="KW-1133">Transmembrane helix</keyword>
<evidence type="ECO:0000259" key="7">
    <source>
        <dbReference type="Pfam" id="PF17210"/>
    </source>
</evidence>
<feature type="compositionally biased region" description="Acidic residues" evidence="4">
    <location>
        <begin position="1180"/>
        <end position="1202"/>
    </location>
</feature>
<evidence type="ECO:0008006" key="11">
    <source>
        <dbReference type="Google" id="ProtNLM"/>
    </source>
</evidence>
<dbReference type="InterPro" id="IPR055354">
    <property type="entry name" value="DUF7507"/>
</dbReference>
<proteinExistence type="predicted"/>
<comment type="subcellular location">
    <subcellularLocation>
        <location evidence="1">Secreted</location>
    </subcellularLocation>
</comment>
<dbReference type="Gene3D" id="2.60.40.10">
    <property type="entry name" value="Immunoglobulins"/>
    <property type="match status" value="5"/>
</dbReference>
<dbReference type="Pfam" id="PF01345">
    <property type="entry name" value="DUF11"/>
    <property type="match status" value="1"/>
</dbReference>
<evidence type="ECO:0000259" key="6">
    <source>
        <dbReference type="Pfam" id="PF01345"/>
    </source>
</evidence>
<dbReference type="InterPro" id="IPR047589">
    <property type="entry name" value="DUF11_rpt"/>
</dbReference>
<dbReference type="InterPro" id="IPR033764">
    <property type="entry name" value="Sdr_B"/>
</dbReference>
<dbReference type="PANTHER" id="PTHR23303:SF15">
    <property type="entry name" value="COLOSSIN-A"/>
    <property type="match status" value="1"/>
</dbReference>
<keyword evidence="2" id="KW-0964">Secreted</keyword>
<keyword evidence="10" id="KW-1185">Reference proteome</keyword>